<gene>
    <name evidence="7" type="ORF">ACFOFO_00210</name>
</gene>
<keyword evidence="3 5" id="KW-0732">Signal</keyword>
<accession>A0ABV7EUL5</accession>
<dbReference type="InterPro" id="IPR000709">
    <property type="entry name" value="Leu_Ile_Val-bd"/>
</dbReference>
<evidence type="ECO:0000256" key="5">
    <source>
        <dbReference type="SAM" id="SignalP"/>
    </source>
</evidence>
<dbReference type="PANTHER" id="PTHR30483">
    <property type="entry name" value="LEUCINE-SPECIFIC-BINDING PROTEIN"/>
    <property type="match status" value="1"/>
</dbReference>
<proteinExistence type="inferred from homology"/>
<comment type="similarity">
    <text evidence="1">Belongs to the leucine-binding protein family.</text>
</comment>
<sequence length="396" mass="42314">MCTAQRKKERKMRHAIFKLTLATAAVCLAFAAEAQAADVIKIGVNQPLTGAVAASGNFVTNGARIAADEINAKGGINGSKIELVIEDNKSNPTEAANAAEKLIVRDKVPVMLGAWSSTYTLAVMPKLMEYKIPMLVETSGADKITTSGNPYVFRICPTNGMEAVSFARHVTPLNIRKADMLVVNNDWGRGSAEAFQAMLKGKGVTIGRVLTMDAAAQDMTSQLSTLKGTDSETLFVTTAVEQLTLVLKQAQSLGLKRRIITLGGSQSPNQLIEHAGSAANGSMHNMMFAPWFPEASADPVAAKAFIAEWNKRGYDGAGLTEGFRGYDGIRTIVVAIAKAGSPDPEKIRDALWKTELTGLTGKIAFKKVGPQGKESGQSTPNTYLVKIENGKVWLVQ</sequence>
<dbReference type="Gene3D" id="3.40.50.2300">
    <property type="match status" value="2"/>
</dbReference>
<protein>
    <submittedName>
        <fullName evidence="7">ABC transporter substrate-binding protein</fullName>
    </submittedName>
</protein>
<dbReference type="PRINTS" id="PR00337">
    <property type="entry name" value="LEUILEVALBP"/>
</dbReference>
<dbReference type="PANTHER" id="PTHR30483:SF6">
    <property type="entry name" value="PERIPLASMIC BINDING PROTEIN OF ABC TRANSPORTER FOR NATURAL AMINO ACIDS"/>
    <property type="match status" value="1"/>
</dbReference>
<evidence type="ECO:0000256" key="3">
    <source>
        <dbReference type="ARBA" id="ARBA00022729"/>
    </source>
</evidence>
<comment type="caution">
    <text evidence="7">The sequence shown here is derived from an EMBL/GenBank/DDBJ whole genome shotgun (WGS) entry which is preliminary data.</text>
</comment>
<keyword evidence="8" id="KW-1185">Reference proteome</keyword>
<dbReference type="CDD" id="cd19980">
    <property type="entry name" value="PBP1_ABC_ligand_binding-like"/>
    <property type="match status" value="1"/>
</dbReference>
<dbReference type="EMBL" id="JBHRTP010000002">
    <property type="protein sequence ID" value="MFC3106399.1"/>
    <property type="molecule type" value="Genomic_DNA"/>
</dbReference>
<evidence type="ECO:0000256" key="1">
    <source>
        <dbReference type="ARBA" id="ARBA00010062"/>
    </source>
</evidence>
<dbReference type="Pfam" id="PF13458">
    <property type="entry name" value="Peripla_BP_6"/>
    <property type="match status" value="1"/>
</dbReference>
<feature type="chain" id="PRO_5045926677" evidence="5">
    <location>
        <begin position="37"/>
        <end position="396"/>
    </location>
</feature>
<dbReference type="RefSeq" id="WP_390330473.1">
    <property type="nucleotide sequence ID" value="NZ_JBHRTP010000002.1"/>
</dbReference>
<dbReference type="InterPro" id="IPR028082">
    <property type="entry name" value="Peripla_BP_I"/>
</dbReference>
<feature type="signal peptide" evidence="5">
    <location>
        <begin position="1"/>
        <end position="36"/>
    </location>
</feature>
<evidence type="ECO:0000313" key="8">
    <source>
        <dbReference type="Proteomes" id="UP001595530"/>
    </source>
</evidence>
<dbReference type="SUPFAM" id="SSF53822">
    <property type="entry name" value="Periplasmic binding protein-like I"/>
    <property type="match status" value="1"/>
</dbReference>
<feature type="domain" description="Leucine-binding protein" evidence="6">
    <location>
        <begin position="40"/>
        <end position="389"/>
    </location>
</feature>
<dbReference type="InterPro" id="IPR051010">
    <property type="entry name" value="BCAA_transport"/>
</dbReference>
<reference evidence="8" key="1">
    <citation type="journal article" date="2019" name="Int. J. Syst. Evol. Microbiol.">
        <title>The Global Catalogue of Microorganisms (GCM) 10K type strain sequencing project: providing services to taxonomists for standard genome sequencing and annotation.</title>
        <authorList>
            <consortium name="The Broad Institute Genomics Platform"/>
            <consortium name="The Broad Institute Genome Sequencing Center for Infectious Disease"/>
            <person name="Wu L."/>
            <person name="Ma J."/>
        </authorList>
    </citation>
    <scope>NUCLEOTIDE SEQUENCE [LARGE SCALE GENOMIC DNA]</scope>
    <source>
        <strain evidence="8">KCTC 42986</strain>
    </source>
</reference>
<organism evidence="7 8">
    <name type="scientific">Undibacterium arcticum</name>
    <dbReference type="NCBI Taxonomy" id="1762892"/>
    <lineage>
        <taxon>Bacteria</taxon>
        <taxon>Pseudomonadati</taxon>
        <taxon>Pseudomonadota</taxon>
        <taxon>Betaproteobacteria</taxon>
        <taxon>Burkholderiales</taxon>
        <taxon>Oxalobacteraceae</taxon>
        <taxon>Undibacterium</taxon>
    </lineage>
</organism>
<evidence type="ECO:0000313" key="7">
    <source>
        <dbReference type="EMBL" id="MFC3106399.1"/>
    </source>
</evidence>
<dbReference type="InterPro" id="IPR028081">
    <property type="entry name" value="Leu-bd"/>
</dbReference>
<dbReference type="Proteomes" id="UP001595530">
    <property type="component" value="Unassembled WGS sequence"/>
</dbReference>
<evidence type="ECO:0000259" key="6">
    <source>
        <dbReference type="Pfam" id="PF13458"/>
    </source>
</evidence>
<keyword evidence="4" id="KW-0029">Amino-acid transport</keyword>
<evidence type="ECO:0000256" key="2">
    <source>
        <dbReference type="ARBA" id="ARBA00022448"/>
    </source>
</evidence>
<name>A0ABV7EUL5_9BURK</name>
<evidence type="ECO:0000256" key="4">
    <source>
        <dbReference type="ARBA" id="ARBA00022970"/>
    </source>
</evidence>
<keyword evidence="2" id="KW-0813">Transport</keyword>